<reference evidence="2 3" key="1">
    <citation type="journal article" date="2013" name="PLoS Genet.">
        <title>Comparative genome structure, secondary metabolite, and effector coding capacity across Cochliobolus pathogens.</title>
        <authorList>
            <person name="Condon B.J."/>
            <person name="Leng Y."/>
            <person name="Wu D."/>
            <person name="Bushley K.E."/>
            <person name="Ohm R.A."/>
            <person name="Otillar R."/>
            <person name="Martin J."/>
            <person name="Schackwitz W."/>
            <person name="Grimwood J."/>
            <person name="MohdZainudin N."/>
            <person name="Xue C."/>
            <person name="Wang R."/>
            <person name="Manning V.A."/>
            <person name="Dhillon B."/>
            <person name="Tu Z.J."/>
            <person name="Steffenson B.J."/>
            <person name="Salamov A."/>
            <person name="Sun H."/>
            <person name="Lowry S."/>
            <person name="LaButti K."/>
            <person name="Han J."/>
            <person name="Copeland A."/>
            <person name="Lindquist E."/>
            <person name="Barry K."/>
            <person name="Schmutz J."/>
            <person name="Baker S.E."/>
            <person name="Ciuffetti L.M."/>
            <person name="Grigoriev I.V."/>
            <person name="Zhong S."/>
            <person name="Turgeon B.G."/>
        </authorList>
    </citation>
    <scope>NUCLEOTIDE SEQUENCE [LARGE SCALE GENOMIC DNA]</scope>
    <source>
        <strain evidence="2 3">FI3</strain>
    </source>
</reference>
<gene>
    <name evidence="2" type="ORF">COCVIDRAFT_39448</name>
</gene>
<feature type="region of interest" description="Disordered" evidence="1">
    <location>
        <begin position="1"/>
        <end position="25"/>
    </location>
</feature>
<dbReference type="GeneID" id="26256663"/>
<evidence type="ECO:0000313" key="3">
    <source>
        <dbReference type="Proteomes" id="UP000054337"/>
    </source>
</evidence>
<keyword evidence="3" id="KW-1185">Reference proteome</keyword>
<organism evidence="2 3">
    <name type="scientific">Bipolaris victoriae (strain FI3)</name>
    <name type="common">Victoria blight of oats agent</name>
    <name type="synonym">Cochliobolus victoriae</name>
    <dbReference type="NCBI Taxonomy" id="930091"/>
    <lineage>
        <taxon>Eukaryota</taxon>
        <taxon>Fungi</taxon>
        <taxon>Dikarya</taxon>
        <taxon>Ascomycota</taxon>
        <taxon>Pezizomycotina</taxon>
        <taxon>Dothideomycetes</taxon>
        <taxon>Pleosporomycetidae</taxon>
        <taxon>Pleosporales</taxon>
        <taxon>Pleosporineae</taxon>
        <taxon>Pleosporaceae</taxon>
        <taxon>Bipolaris</taxon>
    </lineage>
</organism>
<evidence type="ECO:0000313" key="2">
    <source>
        <dbReference type="EMBL" id="EUN25124.1"/>
    </source>
</evidence>
<sequence length="350" mass="39223">MSVQYNTTTKAREYPDVGHDAASHHGVGDQFAVNGNAAQFNAVGQAEQYNFSGASSSMNVFIDSRNIQNSDCVDSNMSLSRTQANEFLKSLESRMMLAVPKSWQDLKWGHREQAVTKANPFWLQPKFQTWCSKSENTLRFVKGSYQNRSQIKNFCLDFIKLMEDARVPLLWALKPNACERANGFSPECVLSYLIVQALTVYLNQEKTSGISEKQAAQIHGKFQDASTLTDYIDLLCSSISISRLPEVCILVDVHLLDTRQQGFRGHIELMKALSTTQNRLHKDGSRTVVKVLLVSYGGVIFDDHESSDVIKNVILAGNSRYGKGKPVQRRHEVGRLVSSHFGGRGRVRRS</sequence>
<dbReference type="AlphaFoldDB" id="W7EDW6"/>
<dbReference type="OrthoDB" id="61900at2759"/>
<name>W7EDW6_BIPV3</name>
<accession>W7EDW6</accession>
<dbReference type="Proteomes" id="UP000054337">
    <property type="component" value="Unassembled WGS sequence"/>
</dbReference>
<feature type="compositionally biased region" description="Basic and acidic residues" evidence="1">
    <location>
        <begin position="10"/>
        <end position="25"/>
    </location>
</feature>
<protein>
    <submittedName>
        <fullName evidence="2">Uncharacterized protein</fullName>
    </submittedName>
</protein>
<dbReference type="EMBL" id="KI968756">
    <property type="protein sequence ID" value="EUN25124.1"/>
    <property type="molecule type" value="Genomic_DNA"/>
</dbReference>
<proteinExistence type="predicted"/>
<dbReference type="HOGENOM" id="CLU_936923_0_0_1"/>
<evidence type="ECO:0000256" key="1">
    <source>
        <dbReference type="SAM" id="MobiDB-lite"/>
    </source>
</evidence>
<dbReference type="RefSeq" id="XP_014554701.1">
    <property type="nucleotide sequence ID" value="XM_014699215.1"/>
</dbReference>